<comment type="caution">
    <text evidence="7">The sequence shown here is derived from an EMBL/GenBank/DDBJ whole genome shotgun (WGS) entry which is preliminary data.</text>
</comment>
<evidence type="ECO:0000313" key="12">
    <source>
        <dbReference type="Proteomes" id="UP000433483"/>
    </source>
</evidence>
<dbReference type="EMBL" id="QXFX01000359">
    <property type="protein sequence ID" value="KAE9118791.1"/>
    <property type="molecule type" value="Genomic_DNA"/>
</dbReference>
<dbReference type="EMBL" id="QXGF01000449">
    <property type="protein sequence ID" value="KAE8940060.1"/>
    <property type="molecule type" value="Genomic_DNA"/>
</dbReference>
<feature type="compositionally biased region" description="Polar residues" evidence="1">
    <location>
        <begin position="34"/>
        <end position="71"/>
    </location>
</feature>
<dbReference type="Proteomes" id="UP000437068">
    <property type="component" value="Unassembled WGS sequence"/>
</dbReference>
<dbReference type="EMBL" id="QXGA01000363">
    <property type="protein sequence ID" value="KAE9147204.1"/>
    <property type="molecule type" value="Genomic_DNA"/>
</dbReference>
<dbReference type="Proteomes" id="UP000441208">
    <property type="component" value="Unassembled WGS sequence"/>
</dbReference>
<evidence type="ECO:0000313" key="6">
    <source>
        <dbReference type="EMBL" id="KAE9147204.1"/>
    </source>
</evidence>
<evidence type="ECO:0000256" key="1">
    <source>
        <dbReference type="SAM" id="MobiDB-lite"/>
    </source>
</evidence>
<evidence type="ECO:0000313" key="7">
    <source>
        <dbReference type="EMBL" id="KAE9216827.1"/>
    </source>
</evidence>
<protein>
    <submittedName>
        <fullName evidence="7">Uncharacterized protein</fullName>
    </submittedName>
</protein>
<evidence type="ECO:0000313" key="8">
    <source>
        <dbReference type="EMBL" id="KAE9240182.1"/>
    </source>
</evidence>
<accession>A0A6A3YDK0</accession>
<evidence type="ECO:0000313" key="9">
    <source>
        <dbReference type="EMBL" id="KAE9314932.1"/>
    </source>
</evidence>
<dbReference type="Proteomes" id="UP000440732">
    <property type="component" value="Unassembled WGS sequence"/>
</dbReference>
<dbReference type="Proteomes" id="UP000488956">
    <property type="component" value="Unassembled WGS sequence"/>
</dbReference>
<proteinExistence type="predicted"/>
<dbReference type="Proteomes" id="UP000476176">
    <property type="component" value="Unassembled WGS sequence"/>
</dbReference>
<evidence type="ECO:0000313" key="19">
    <source>
        <dbReference type="Proteomes" id="UP000488956"/>
    </source>
</evidence>
<evidence type="ECO:0000313" key="16">
    <source>
        <dbReference type="Proteomes" id="UP000460718"/>
    </source>
</evidence>
<evidence type="ECO:0000313" key="11">
    <source>
        <dbReference type="Proteomes" id="UP000429523"/>
    </source>
</evidence>
<keyword evidence="12" id="KW-1185">Reference proteome</keyword>
<dbReference type="Proteomes" id="UP000429523">
    <property type="component" value="Unassembled WGS sequence"/>
</dbReference>
<dbReference type="Proteomes" id="UP000460718">
    <property type="component" value="Unassembled WGS sequence"/>
</dbReference>
<sequence length="175" mass="18397">MTVVRRRRSKRSKKATLDVQPTSAPRTAELVRPSQPTNRRQAGETSLDQPGNSGTATTKRAETSSTSQPLSTAARRYRYTLAAYRALAEDSDSDMDSDEEVDSAIGQPGTAALGEVAAAILQLLTPTAPVTVTTPAQEPDAINPLSRLAPPHSAGSEDVDMDDRSEGGSNGGSGF</sequence>
<dbReference type="EMBL" id="QXFZ01001611">
    <property type="protein sequence ID" value="KAE9087638.1"/>
    <property type="molecule type" value="Genomic_DNA"/>
</dbReference>
<dbReference type="Proteomes" id="UP000486351">
    <property type="component" value="Unassembled WGS sequence"/>
</dbReference>
<name>A0A6A3YDK0_9STRA</name>
<evidence type="ECO:0000313" key="3">
    <source>
        <dbReference type="EMBL" id="KAE8989241.1"/>
    </source>
</evidence>
<dbReference type="EMBL" id="QXGB01000390">
    <property type="protein sequence ID" value="KAE9216827.1"/>
    <property type="molecule type" value="Genomic_DNA"/>
</dbReference>
<evidence type="ECO:0000313" key="5">
    <source>
        <dbReference type="EMBL" id="KAE9118791.1"/>
    </source>
</evidence>
<evidence type="ECO:0000313" key="18">
    <source>
        <dbReference type="Proteomes" id="UP000486351"/>
    </source>
</evidence>
<gene>
    <name evidence="9" type="ORF">PF001_g8037</name>
    <name evidence="8" type="ORF">PF004_g7613</name>
    <name evidence="7" type="ORF">PF005_g8896</name>
    <name evidence="6" type="ORF">PF006_g8096</name>
    <name evidence="4" type="ORF">PF007_g20292</name>
    <name evidence="10" type="ORF">PF008_g1310</name>
    <name evidence="2" type="ORF">PF009_g10114</name>
    <name evidence="5" type="ORF">PF010_g8093</name>
    <name evidence="3" type="ORF">PF011_g18850</name>
</gene>
<organism evidence="7 12">
    <name type="scientific">Phytophthora fragariae</name>
    <dbReference type="NCBI Taxonomy" id="53985"/>
    <lineage>
        <taxon>Eukaryota</taxon>
        <taxon>Sar</taxon>
        <taxon>Stramenopiles</taxon>
        <taxon>Oomycota</taxon>
        <taxon>Peronosporomycetes</taxon>
        <taxon>Peronosporales</taxon>
        <taxon>Peronosporaceae</taxon>
        <taxon>Phytophthora</taxon>
    </lineage>
</organism>
<evidence type="ECO:0000313" key="4">
    <source>
        <dbReference type="EMBL" id="KAE9087638.1"/>
    </source>
</evidence>
<evidence type="ECO:0000313" key="15">
    <source>
        <dbReference type="Proteomes" id="UP000441208"/>
    </source>
</evidence>
<reference evidence="11 12" key="1">
    <citation type="submission" date="2018-08" db="EMBL/GenBank/DDBJ databases">
        <title>Genomic investigation of the strawberry pathogen Phytophthora fragariae indicates pathogenicity is determined by transcriptional variation in three key races.</title>
        <authorList>
            <person name="Adams T.M."/>
            <person name="Armitage A.D."/>
            <person name="Sobczyk M.K."/>
            <person name="Bates H.J."/>
            <person name="Dunwell J.M."/>
            <person name="Nellist C.F."/>
            <person name="Harrison R.J."/>
        </authorList>
    </citation>
    <scope>NUCLEOTIDE SEQUENCE [LARGE SCALE GENOMIC DNA]</scope>
    <source>
        <strain evidence="9 13">A4</strain>
        <strain evidence="8 17">BC-23</strain>
        <strain evidence="7 12">NOV-27</strain>
        <strain evidence="6 14">NOV-5</strain>
        <strain evidence="4 15">NOV-71</strain>
        <strain evidence="10 18">NOV-77</strain>
        <strain evidence="2 11">NOV-9</strain>
        <strain evidence="5 19">ONT-3</strain>
        <strain evidence="3 16">SCRP245</strain>
    </source>
</reference>
<dbReference type="AlphaFoldDB" id="A0A6A3YDK0"/>
<evidence type="ECO:0000313" key="13">
    <source>
        <dbReference type="Proteomes" id="UP000437068"/>
    </source>
</evidence>
<evidence type="ECO:0000313" key="14">
    <source>
        <dbReference type="Proteomes" id="UP000440732"/>
    </source>
</evidence>
<feature type="region of interest" description="Disordered" evidence="1">
    <location>
        <begin position="131"/>
        <end position="175"/>
    </location>
</feature>
<dbReference type="Proteomes" id="UP000433483">
    <property type="component" value="Unassembled WGS sequence"/>
</dbReference>
<feature type="region of interest" description="Disordered" evidence="1">
    <location>
        <begin position="1"/>
        <end position="74"/>
    </location>
</feature>
<evidence type="ECO:0000313" key="2">
    <source>
        <dbReference type="EMBL" id="KAE8940060.1"/>
    </source>
</evidence>
<dbReference type="EMBL" id="QXGE01000355">
    <property type="protein sequence ID" value="KAE9314932.1"/>
    <property type="molecule type" value="Genomic_DNA"/>
</dbReference>
<evidence type="ECO:0000313" key="17">
    <source>
        <dbReference type="Proteomes" id="UP000476176"/>
    </source>
</evidence>
<feature type="compositionally biased region" description="Basic residues" evidence="1">
    <location>
        <begin position="1"/>
        <end position="14"/>
    </location>
</feature>
<evidence type="ECO:0000313" key="10">
    <source>
        <dbReference type="EMBL" id="KAE9361148.1"/>
    </source>
</evidence>
<dbReference type="EMBL" id="QXGC01000333">
    <property type="protein sequence ID" value="KAE9240182.1"/>
    <property type="molecule type" value="Genomic_DNA"/>
</dbReference>
<dbReference type="EMBL" id="QXFY01000032">
    <property type="protein sequence ID" value="KAE9361148.1"/>
    <property type="molecule type" value="Genomic_DNA"/>
</dbReference>
<dbReference type="EMBL" id="QXFW01001541">
    <property type="protein sequence ID" value="KAE8989241.1"/>
    <property type="molecule type" value="Genomic_DNA"/>
</dbReference>